<keyword evidence="3" id="KW-1185">Reference proteome</keyword>
<reference evidence="2 3" key="1">
    <citation type="submission" date="2024-09" db="EMBL/GenBank/DDBJ databases">
        <authorList>
            <consortium name="All-Russian atlas of soil microorganisms"/>
            <consortium name="as a basis for the search for new antimicrobial producers and enzymes with unique properties"/>
            <person name="Sokolova E.A."/>
            <person name="Voronina E.N."/>
        </authorList>
    </citation>
    <scope>NUCLEOTIDE SEQUENCE [LARGE SCALE GENOMIC DNA]</scope>
    <source>
        <strain evidence="2 3">AF-22b-331.1</strain>
    </source>
</reference>
<feature type="region of interest" description="Disordered" evidence="1">
    <location>
        <begin position="113"/>
        <end position="139"/>
    </location>
</feature>
<evidence type="ECO:0000256" key="1">
    <source>
        <dbReference type="SAM" id="MobiDB-lite"/>
    </source>
</evidence>
<sequence length="188" mass="20764">MTDSARMQLAENDFWARGRAPAECTARVAQQLLPSEPVEGCEPLEALLDPGAYLRGAYSVMRELIQGVCTRLKTIRKQVEVSANAAIKWSHRPVGPWISAARSLARWTCLGPTSSSVSFSKPDQRARAAKAAPPPDPYANMRVQQRYMAQLTDANRIRFVFRATMGEREVGMAEWVDSSGNTADQPLV</sequence>
<dbReference type="Proteomes" id="UP001605261">
    <property type="component" value="Unassembled WGS sequence"/>
</dbReference>
<dbReference type="RefSeq" id="WP_394162030.1">
    <property type="nucleotide sequence ID" value="NZ_JBHGCJ010000003.1"/>
</dbReference>
<name>A0ABW7CUR4_9GAMM</name>
<gene>
    <name evidence="2" type="ORF">ACEU0G_002697</name>
</gene>
<proteinExistence type="predicted"/>
<dbReference type="EMBL" id="JBHGCJ010000003">
    <property type="protein sequence ID" value="MFG6108705.1"/>
    <property type="molecule type" value="Genomic_DNA"/>
</dbReference>
<organism evidence="2 3">
    <name type="scientific">Stenotrophomonas nematodicola</name>
    <dbReference type="NCBI Taxonomy" id="2656746"/>
    <lineage>
        <taxon>Bacteria</taxon>
        <taxon>Pseudomonadati</taxon>
        <taxon>Pseudomonadota</taxon>
        <taxon>Gammaproteobacteria</taxon>
        <taxon>Lysobacterales</taxon>
        <taxon>Lysobacteraceae</taxon>
        <taxon>Stenotrophomonas</taxon>
    </lineage>
</organism>
<comment type="caution">
    <text evidence="2">The sequence shown here is derived from an EMBL/GenBank/DDBJ whole genome shotgun (WGS) entry which is preliminary data.</text>
</comment>
<evidence type="ECO:0000313" key="3">
    <source>
        <dbReference type="Proteomes" id="UP001605261"/>
    </source>
</evidence>
<protein>
    <submittedName>
        <fullName evidence="2">Uncharacterized protein</fullName>
    </submittedName>
</protein>
<accession>A0ABW7CUR4</accession>
<evidence type="ECO:0000313" key="2">
    <source>
        <dbReference type="EMBL" id="MFG6108705.1"/>
    </source>
</evidence>